<dbReference type="Proteomes" id="UP000198618">
    <property type="component" value="Unassembled WGS sequence"/>
</dbReference>
<dbReference type="RefSeq" id="WP_090868645.1">
    <property type="nucleotide sequence ID" value="NZ_FOHE01000006.1"/>
</dbReference>
<proteinExistence type="predicted"/>
<keyword evidence="3" id="KW-1185">Reference proteome</keyword>
<reference evidence="2 3" key="1">
    <citation type="submission" date="2016-10" db="EMBL/GenBank/DDBJ databases">
        <authorList>
            <person name="de Groot N.N."/>
        </authorList>
    </citation>
    <scope>NUCLEOTIDE SEQUENCE [LARGE SCALE GENOMIC DNA]</scope>
    <source>
        <strain evidence="2 3">IBRC-M 10780</strain>
    </source>
</reference>
<evidence type="ECO:0000256" key="1">
    <source>
        <dbReference type="SAM" id="SignalP"/>
    </source>
</evidence>
<protein>
    <recommendedName>
        <fullName evidence="4">Immunoglobulin-like domain of spore germination</fullName>
    </recommendedName>
</protein>
<sequence length="147" mass="16359">MKKLLLFLTVAFTLLGCSADEEAEQEQGGNAEQEQAVNEGDVKDTTSVQFQNVEVVVENNVAKITGEANTPDDAFYYMVLVGEKEIQEETEVPVDGEADEWVDFSIEVDISEDVSNSTEVPILQLYAKRENGDMVNPNYIPIDLTEY</sequence>
<feature type="signal peptide" evidence="1">
    <location>
        <begin position="1"/>
        <end position="19"/>
    </location>
</feature>
<keyword evidence="1" id="KW-0732">Signal</keyword>
<dbReference type="PROSITE" id="PS51257">
    <property type="entry name" value="PROKAR_LIPOPROTEIN"/>
    <property type="match status" value="1"/>
</dbReference>
<accession>A0A1I0C680</accession>
<feature type="chain" id="PRO_5038901541" description="Immunoglobulin-like domain of spore germination" evidence="1">
    <location>
        <begin position="20"/>
        <end position="147"/>
    </location>
</feature>
<name>A0A1I0C680_9BACI</name>
<organism evidence="2 3">
    <name type="scientific">Oceanobacillus limi</name>
    <dbReference type="NCBI Taxonomy" id="930131"/>
    <lineage>
        <taxon>Bacteria</taxon>
        <taxon>Bacillati</taxon>
        <taxon>Bacillota</taxon>
        <taxon>Bacilli</taxon>
        <taxon>Bacillales</taxon>
        <taxon>Bacillaceae</taxon>
        <taxon>Oceanobacillus</taxon>
    </lineage>
</organism>
<evidence type="ECO:0000313" key="3">
    <source>
        <dbReference type="Proteomes" id="UP000198618"/>
    </source>
</evidence>
<evidence type="ECO:0000313" key="2">
    <source>
        <dbReference type="EMBL" id="SET14607.1"/>
    </source>
</evidence>
<gene>
    <name evidence="2" type="ORF">SAMN05216389_10639</name>
</gene>
<dbReference type="AlphaFoldDB" id="A0A1I0C680"/>
<dbReference type="EMBL" id="FOHE01000006">
    <property type="protein sequence ID" value="SET14607.1"/>
    <property type="molecule type" value="Genomic_DNA"/>
</dbReference>
<dbReference type="STRING" id="930131.SAMN05216389_10639"/>
<evidence type="ECO:0008006" key="4">
    <source>
        <dbReference type="Google" id="ProtNLM"/>
    </source>
</evidence>
<dbReference type="OrthoDB" id="2719060at2"/>